<keyword evidence="9" id="KW-1185">Reference proteome</keyword>
<dbReference type="InterPro" id="IPR004181">
    <property type="entry name" value="Znf_MIZ"/>
</dbReference>
<dbReference type="GO" id="GO:0061665">
    <property type="term" value="F:SUMO ligase activity"/>
    <property type="evidence" value="ECO:0007669"/>
    <property type="project" value="TreeGrafter"/>
</dbReference>
<feature type="region of interest" description="Disordered" evidence="5">
    <location>
        <begin position="611"/>
        <end position="672"/>
    </location>
</feature>
<keyword evidence="2 4" id="KW-0863">Zinc-finger</keyword>
<keyword evidence="3" id="KW-0862">Zinc</keyword>
<evidence type="ECO:0000256" key="2">
    <source>
        <dbReference type="ARBA" id="ARBA00022771"/>
    </source>
</evidence>
<dbReference type="AlphaFoldDB" id="C5KUH1"/>
<keyword evidence="1" id="KW-0479">Metal-binding</keyword>
<dbReference type="OrthoDB" id="28127at2759"/>
<dbReference type="GO" id="GO:0000785">
    <property type="term" value="C:chromatin"/>
    <property type="evidence" value="ECO:0007669"/>
    <property type="project" value="TreeGrafter"/>
</dbReference>
<feature type="compositionally biased region" description="Polar residues" evidence="5">
    <location>
        <begin position="181"/>
        <end position="190"/>
    </location>
</feature>
<dbReference type="EMBL" id="GG676258">
    <property type="protein sequence ID" value="EER11858.1"/>
    <property type="molecule type" value="Genomic_DNA"/>
</dbReference>
<feature type="chain" id="PRO_5005668521" evidence="6">
    <location>
        <begin position="17"/>
        <end position="672"/>
    </location>
</feature>
<dbReference type="SUPFAM" id="SSF57903">
    <property type="entry name" value="FYVE/PHD zinc finger"/>
    <property type="match status" value="1"/>
</dbReference>
<proteinExistence type="predicted"/>
<accession>C5KUH1</accession>
<dbReference type="InterPro" id="IPR011011">
    <property type="entry name" value="Znf_FYVE_PHD"/>
</dbReference>
<evidence type="ECO:0000313" key="8">
    <source>
        <dbReference type="EMBL" id="EER11858.1"/>
    </source>
</evidence>
<dbReference type="RefSeq" id="XP_002780063.1">
    <property type="nucleotide sequence ID" value="XM_002780017.1"/>
</dbReference>
<feature type="compositionally biased region" description="Low complexity" evidence="5">
    <location>
        <begin position="649"/>
        <end position="665"/>
    </location>
</feature>
<dbReference type="GO" id="GO:0008270">
    <property type="term" value="F:zinc ion binding"/>
    <property type="evidence" value="ECO:0007669"/>
    <property type="project" value="UniProtKB-KW"/>
</dbReference>
<sequence>MNSAYLLLLSIAQVEAEVIRAHPGIPESLEVKTGGCATPIVVDLIPKPITHLLDGAIEICTSGGGPGKYDPKTRSYLAEFKISDCHRESIPVLSGPEPLDDDPRLTTHASQTNFNRMRSRVEFGAQRKLRLGLSTMVGRKAGRKPAFWHRQWPPEGVKWVAPFAIGGQYKQDMATAKIRYQQQQDQSQKLRAQLDAPGSGQPGSAMDSLHGVGSHTGALPNRQRRLTLAQQQLNATTGGVGAARLGAAFGVGNTAQVKCICFGGAGVGDSEFVTCSSCCRKSHCKCVRADADARDFVCPFCRMLNMDPFEVGLDLLGFVASARNMTAPSAVESTLSMRLNVTSNQIREWQAKKYNVAVRCVAVANKRSHVTNGPLWPLEVRASVNNYRDVFRISPGKYGHVRREVTSKYIDDVLRPNNNVVHITYKTGYDPNQGAQSVAAQPPRFFFGVVVTKPVSPEELLASVVKPSLEECRRQDLDIVMLGRKRARELQDEDLQINTREVHDILQTKCPISLCEIELPARGVDCEHLQTFDAKAYIDINKLTANVDKRWHCPICSKPCLPSQLVLDKFALEALKNGRVAADTAASDDEEWFNKRMRLDGQGRWEVLPDEDLEGEESESEEDKPPSDVPMPPETAPSTDGVSNPVLGSPGEDASPDAAAASDGENVVSLDD</sequence>
<feature type="compositionally biased region" description="Acidic residues" evidence="5">
    <location>
        <begin position="611"/>
        <end position="622"/>
    </location>
</feature>
<feature type="signal peptide" evidence="6">
    <location>
        <begin position="1"/>
        <end position="16"/>
    </location>
</feature>
<dbReference type="Proteomes" id="UP000007800">
    <property type="component" value="Unassembled WGS sequence"/>
</dbReference>
<dbReference type="PANTHER" id="PTHR10782">
    <property type="entry name" value="ZINC FINGER MIZ DOMAIN-CONTAINING PROTEIN"/>
    <property type="match status" value="1"/>
</dbReference>
<protein>
    <submittedName>
        <fullName evidence="8">Sumo ligase, putative</fullName>
    </submittedName>
</protein>
<evidence type="ECO:0000256" key="5">
    <source>
        <dbReference type="SAM" id="MobiDB-lite"/>
    </source>
</evidence>
<dbReference type="InterPro" id="IPR013083">
    <property type="entry name" value="Znf_RING/FYVE/PHD"/>
</dbReference>
<reference evidence="8 9" key="1">
    <citation type="submission" date="2008-07" db="EMBL/GenBank/DDBJ databases">
        <authorList>
            <person name="El-Sayed N."/>
            <person name="Caler E."/>
            <person name="Inman J."/>
            <person name="Amedeo P."/>
            <person name="Hass B."/>
            <person name="Wortman J."/>
        </authorList>
    </citation>
    <scope>NUCLEOTIDE SEQUENCE [LARGE SCALE GENOMIC DNA]</scope>
    <source>
        <strain evidence="9">ATCC 50983 / TXsc</strain>
    </source>
</reference>
<feature type="domain" description="SP-RING-type" evidence="7">
    <location>
        <begin position="491"/>
        <end position="580"/>
    </location>
</feature>
<dbReference type="Pfam" id="PF02891">
    <property type="entry name" value="zf-MIZ"/>
    <property type="match status" value="1"/>
</dbReference>
<dbReference type="GeneID" id="9060536"/>
<dbReference type="InParanoid" id="C5KUH1"/>
<evidence type="ECO:0000256" key="3">
    <source>
        <dbReference type="ARBA" id="ARBA00022833"/>
    </source>
</evidence>
<keyword evidence="6" id="KW-0732">Signal</keyword>
<evidence type="ECO:0000256" key="4">
    <source>
        <dbReference type="PROSITE-ProRule" id="PRU00452"/>
    </source>
</evidence>
<organism evidence="9">
    <name type="scientific">Perkinsus marinus (strain ATCC 50983 / TXsc)</name>
    <dbReference type="NCBI Taxonomy" id="423536"/>
    <lineage>
        <taxon>Eukaryota</taxon>
        <taxon>Sar</taxon>
        <taxon>Alveolata</taxon>
        <taxon>Perkinsozoa</taxon>
        <taxon>Perkinsea</taxon>
        <taxon>Perkinsida</taxon>
        <taxon>Perkinsidae</taxon>
        <taxon>Perkinsus</taxon>
    </lineage>
</organism>
<dbReference type="GO" id="GO:0016925">
    <property type="term" value="P:protein sumoylation"/>
    <property type="evidence" value="ECO:0007669"/>
    <property type="project" value="TreeGrafter"/>
</dbReference>
<evidence type="ECO:0000259" key="7">
    <source>
        <dbReference type="PROSITE" id="PS51044"/>
    </source>
</evidence>
<dbReference type="PANTHER" id="PTHR10782:SF4">
    <property type="entry name" value="TONALLI, ISOFORM E"/>
    <property type="match status" value="1"/>
</dbReference>
<evidence type="ECO:0000313" key="9">
    <source>
        <dbReference type="Proteomes" id="UP000007800"/>
    </source>
</evidence>
<evidence type="ECO:0000256" key="6">
    <source>
        <dbReference type="SAM" id="SignalP"/>
    </source>
</evidence>
<evidence type="ECO:0000256" key="1">
    <source>
        <dbReference type="ARBA" id="ARBA00022723"/>
    </source>
</evidence>
<keyword evidence="8" id="KW-0436">Ligase</keyword>
<dbReference type="GO" id="GO:0016874">
    <property type="term" value="F:ligase activity"/>
    <property type="evidence" value="ECO:0007669"/>
    <property type="project" value="UniProtKB-KW"/>
</dbReference>
<gene>
    <name evidence="8" type="ORF">Pmar_PMAR015565</name>
</gene>
<dbReference type="CDD" id="cd16650">
    <property type="entry name" value="SP-RING_PIAS-like"/>
    <property type="match status" value="1"/>
</dbReference>
<dbReference type="Gene3D" id="3.30.40.10">
    <property type="entry name" value="Zinc/RING finger domain, C3HC4 (zinc finger)"/>
    <property type="match status" value="1"/>
</dbReference>
<name>C5KUH1_PERM5</name>
<dbReference type="PROSITE" id="PS51044">
    <property type="entry name" value="ZF_SP_RING"/>
    <property type="match status" value="1"/>
</dbReference>
<feature type="region of interest" description="Disordered" evidence="5">
    <location>
        <begin position="181"/>
        <end position="216"/>
    </location>
</feature>